<reference evidence="1 2" key="1">
    <citation type="submission" date="2021-11" db="EMBL/GenBank/DDBJ databases">
        <title>Black yeast isolated from Biological Soil Crust.</title>
        <authorList>
            <person name="Kurbessoian T."/>
        </authorList>
    </citation>
    <scope>NUCLEOTIDE SEQUENCE [LARGE SCALE GENOMIC DNA]</scope>
    <source>
        <strain evidence="1 2">CCFEE 5522</strain>
    </source>
</reference>
<dbReference type="Gene3D" id="1.10.472.10">
    <property type="entry name" value="Cyclin-like"/>
    <property type="match status" value="2"/>
</dbReference>
<dbReference type="GO" id="GO:0006357">
    <property type="term" value="P:regulation of transcription by RNA polymerase II"/>
    <property type="evidence" value="ECO:0007669"/>
    <property type="project" value="InterPro"/>
</dbReference>
<evidence type="ECO:0000313" key="2">
    <source>
        <dbReference type="Proteomes" id="UP001324427"/>
    </source>
</evidence>
<name>A0AAV9JBU7_9PEZI</name>
<dbReference type="PANTHER" id="PTHR10026">
    <property type="entry name" value="CYCLIN"/>
    <property type="match status" value="1"/>
</dbReference>
<dbReference type="InterPro" id="IPR043198">
    <property type="entry name" value="Cyclin/Ssn8"/>
</dbReference>
<dbReference type="GO" id="GO:0016538">
    <property type="term" value="F:cyclin-dependent protein serine/threonine kinase regulator activity"/>
    <property type="evidence" value="ECO:0007669"/>
    <property type="project" value="InterPro"/>
</dbReference>
<dbReference type="EMBL" id="JAVFHQ010000040">
    <property type="protein sequence ID" value="KAK4542556.1"/>
    <property type="molecule type" value="Genomic_DNA"/>
</dbReference>
<organism evidence="1 2">
    <name type="scientific">Oleoguttula mirabilis</name>
    <dbReference type="NCBI Taxonomy" id="1507867"/>
    <lineage>
        <taxon>Eukaryota</taxon>
        <taxon>Fungi</taxon>
        <taxon>Dikarya</taxon>
        <taxon>Ascomycota</taxon>
        <taxon>Pezizomycotina</taxon>
        <taxon>Dothideomycetes</taxon>
        <taxon>Dothideomycetidae</taxon>
        <taxon>Mycosphaerellales</taxon>
        <taxon>Teratosphaeriaceae</taxon>
        <taxon>Oleoguttula</taxon>
    </lineage>
</organism>
<proteinExistence type="predicted"/>
<evidence type="ECO:0008006" key="3">
    <source>
        <dbReference type="Google" id="ProtNLM"/>
    </source>
</evidence>
<sequence length="298" mass="32736">MAPITAPSHLANPLATSLQLETSSSQLDGVPSDLEDSVRYETARLIQTAGILLRLPQEIIAQSIIVLQRFWVGPDGGSMLECDPKDAAAAALYLSAKPSAHPVSPRQLLTVFDYLAAIRGDFAAAAAGAGELKPDRHLSEGDYEAQRDRLYKTESCMLRVLGFQTHVALPYTLCINYLQALEVFQTTEGSLVAKRAFAHLTSALLSPQSLYLTHQPSALATASIYLAAREVDVKLPEVEWWEVFDVDREELGFLVVALTSLAGFAVEENRKWGRRMVPLTTEELRAEIERQRMLEAGA</sequence>
<keyword evidence="2" id="KW-1185">Reference proteome</keyword>
<protein>
    <recommendedName>
        <fullName evidence="3">Cyclin-L2</fullName>
    </recommendedName>
</protein>
<dbReference type="SUPFAM" id="SSF47954">
    <property type="entry name" value="Cyclin-like"/>
    <property type="match status" value="2"/>
</dbReference>
<dbReference type="Proteomes" id="UP001324427">
    <property type="component" value="Unassembled WGS sequence"/>
</dbReference>
<accession>A0AAV9JBU7</accession>
<comment type="caution">
    <text evidence="1">The sequence shown here is derived from an EMBL/GenBank/DDBJ whole genome shotgun (WGS) entry which is preliminary data.</text>
</comment>
<dbReference type="AlphaFoldDB" id="A0AAV9JBU7"/>
<evidence type="ECO:0000313" key="1">
    <source>
        <dbReference type="EMBL" id="KAK4542556.1"/>
    </source>
</evidence>
<dbReference type="InterPro" id="IPR036915">
    <property type="entry name" value="Cyclin-like_sf"/>
</dbReference>
<gene>
    <name evidence="1" type="ORF">LTR36_006604</name>
</gene>